<feature type="compositionally biased region" description="Basic and acidic residues" evidence="3">
    <location>
        <begin position="8"/>
        <end position="31"/>
    </location>
</feature>
<protein>
    <submittedName>
        <fullName evidence="6">Putative transporter ESBP6</fullName>
    </submittedName>
</protein>
<evidence type="ECO:0000259" key="5">
    <source>
        <dbReference type="PROSITE" id="PS50850"/>
    </source>
</evidence>
<dbReference type="Pfam" id="PF07690">
    <property type="entry name" value="MFS_1"/>
    <property type="match status" value="1"/>
</dbReference>
<sequence length="448" mass="49680">MAQTQKHNLQDIRKDQKTPDPHYAEYTEKPESPQSSLREVNSEKERRPDVGYAWVVMVFGVISFFFAFSNLMVYGIFETYYLKVMFVNEKAANIAWIGTLSNMLTQSCGILAGPLAHYIGLRNVLLLSGTLGGLGFLLASFSTQIWQLTLTQGVLCGFSSSLIVNLTLLVGSSWFEKKRVSALTIISAGSTIGGLVLVPIVTNCIDRLGIGWVFRIMAITFFFFMILGAFFMRPRVNFELSKHVISLNLLKDPYLILVCLGQAFSNAGYLVPLMYFPASVMDLGLATSSSYYLVMVFCGAVLLSRITIVLANKYIGPMNMVIVSHIIVAILILSLWLPNKSITLHIAFYAIYGLFSSPMYALSPVFISGVYKTKEVGQANGLVLLCTGISTVTSTPLIGYLFDKYGNRTDYTLIIIISACFYLLSAMTLVVLRVYTRRNIPAFKHGPI</sequence>
<keyword evidence="4" id="KW-0472">Membrane</keyword>
<dbReference type="Gene3D" id="1.20.1250.20">
    <property type="entry name" value="MFS general substrate transporter like domains"/>
    <property type="match status" value="1"/>
</dbReference>
<feature type="transmembrane region" description="Helical" evidence="4">
    <location>
        <begin position="349"/>
        <end position="370"/>
    </location>
</feature>
<dbReference type="EMBL" id="LSSK01000256">
    <property type="protein sequence ID" value="OMH84083.1"/>
    <property type="molecule type" value="Genomic_DNA"/>
</dbReference>
<comment type="similarity">
    <text evidence="2">Belongs to the major facilitator superfamily. Monocarboxylate porter (TC 2.A.1.13) family.</text>
</comment>
<feature type="transmembrane region" description="Helical" evidence="4">
    <location>
        <begin position="124"/>
        <end position="146"/>
    </location>
</feature>
<evidence type="ECO:0000256" key="2">
    <source>
        <dbReference type="ARBA" id="ARBA00006727"/>
    </source>
</evidence>
<gene>
    <name evidence="6" type="ORF">AX774_g2406</name>
</gene>
<dbReference type="InterPro" id="IPR050327">
    <property type="entry name" value="Proton-linked_MCT"/>
</dbReference>
<feature type="domain" description="Major facilitator superfamily (MFS) profile" evidence="5">
    <location>
        <begin position="55"/>
        <end position="437"/>
    </location>
</feature>
<feature type="transmembrane region" description="Helical" evidence="4">
    <location>
        <begin position="152"/>
        <end position="170"/>
    </location>
</feature>
<dbReference type="AlphaFoldDB" id="A0A1R1PT53"/>
<feature type="transmembrane region" description="Helical" evidence="4">
    <location>
        <begin position="52"/>
        <end position="74"/>
    </location>
</feature>
<feature type="transmembrane region" description="Helical" evidence="4">
    <location>
        <begin position="382"/>
        <end position="402"/>
    </location>
</feature>
<dbReference type="InterPro" id="IPR020846">
    <property type="entry name" value="MFS_dom"/>
</dbReference>
<feature type="transmembrane region" description="Helical" evidence="4">
    <location>
        <begin position="291"/>
        <end position="311"/>
    </location>
</feature>
<feature type="transmembrane region" description="Helical" evidence="4">
    <location>
        <begin position="212"/>
        <end position="232"/>
    </location>
</feature>
<accession>A0A1R1PT53</accession>
<evidence type="ECO:0000256" key="3">
    <source>
        <dbReference type="SAM" id="MobiDB-lite"/>
    </source>
</evidence>
<dbReference type="InterPro" id="IPR036259">
    <property type="entry name" value="MFS_trans_sf"/>
</dbReference>
<dbReference type="OrthoDB" id="6499973at2759"/>
<comment type="caution">
    <text evidence="6">The sequence shown here is derived from an EMBL/GenBank/DDBJ whole genome shotgun (WGS) entry which is preliminary data.</text>
</comment>
<feature type="transmembrane region" description="Helical" evidence="4">
    <location>
        <begin position="182"/>
        <end position="200"/>
    </location>
</feature>
<comment type="subcellular location">
    <subcellularLocation>
        <location evidence="1">Membrane</location>
        <topology evidence="1">Multi-pass membrane protein</topology>
    </subcellularLocation>
</comment>
<dbReference type="PROSITE" id="PS50850">
    <property type="entry name" value="MFS"/>
    <property type="match status" value="1"/>
</dbReference>
<name>A0A1R1PT53_ZANCU</name>
<feature type="transmembrane region" description="Helical" evidence="4">
    <location>
        <begin position="318"/>
        <end position="337"/>
    </location>
</feature>
<reference evidence="7" key="1">
    <citation type="submission" date="2017-01" db="EMBL/GenBank/DDBJ databases">
        <authorList>
            <person name="Wang Y."/>
            <person name="White M."/>
            <person name="Kvist S."/>
            <person name="Moncalvo J.-M."/>
        </authorList>
    </citation>
    <scope>NUCLEOTIDE SEQUENCE [LARGE SCALE GENOMIC DNA]</scope>
    <source>
        <strain evidence="7">COL-18-3</strain>
    </source>
</reference>
<keyword evidence="4" id="KW-0812">Transmembrane</keyword>
<evidence type="ECO:0000313" key="7">
    <source>
        <dbReference type="Proteomes" id="UP000188320"/>
    </source>
</evidence>
<organism evidence="6 7">
    <name type="scientific">Zancudomyces culisetae</name>
    <name type="common">Gut fungus</name>
    <name type="synonym">Smittium culisetae</name>
    <dbReference type="NCBI Taxonomy" id="1213189"/>
    <lineage>
        <taxon>Eukaryota</taxon>
        <taxon>Fungi</taxon>
        <taxon>Fungi incertae sedis</taxon>
        <taxon>Zoopagomycota</taxon>
        <taxon>Kickxellomycotina</taxon>
        <taxon>Harpellomycetes</taxon>
        <taxon>Harpellales</taxon>
        <taxon>Legeriomycetaceae</taxon>
        <taxon>Zancudomyces</taxon>
    </lineage>
</organism>
<feature type="transmembrane region" description="Helical" evidence="4">
    <location>
        <begin position="94"/>
        <end position="112"/>
    </location>
</feature>
<evidence type="ECO:0000313" key="6">
    <source>
        <dbReference type="EMBL" id="OMH84083.1"/>
    </source>
</evidence>
<evidence type="ECO:0000256" key="1">
    <source>
        <dbReference type="ARBA" id="ARBA00004141"/>
    </source>
</evidence>
<dbReference type="SUPFAM" id="SSF103473">
    <property type="entry name" value="MFS general substrate transporter"/>
    <property type="match status" value="1"/>
</dbReference>
<keyword evidence="7" id="KW-1185">Reference proteome</keyword>
<proteinExistence type="inferred from homology"/>
<feature type="region of interest" description="Disordered" evidence="3">
    <location>
        <begin position="1"/>
        <end position="43"/>
    </location>
</feature>
<keyword evidence="4" id="KW-1133">Transmembrane helix</keyword>
<dbReference type="PANTHER" id="PTHR11360">
    <property type="entry name" value="MONOCARBOXYLATE TRANSPORTER"/>
    <property type="match status" value="1"/>
</dbReference>
<dbReference type="GO" id="GO:0022857">
    <property type="term" value="F:transmembrane transporter activity"/>
    <property type="evidence" value="ECO:0007669"/>
    <property type="project" value="InterPro"/>
</dbReference>
<feature type="transmembrane region" description="Helical" evidence="4">
    <location>
        <begin position="253"/>
        <end position="271"/>
    </location>
</feature>
<feature type="transmembrane region" description="Helical" evidence="4">
    <location>
        <begin position="414"/>
        <end position="435"/>
    </location>
</feature>
<dbReference type="PANTHER" id="PTHR11360:SF284">
    <property type="entry name" value="EG:103B4.3 PROTEIN-RELATED"/>
    <property type="match status" value="1"/>
</dbReference>
<dbReference type="GO" id="GO:0016020">
    <property type="term" value="C:membrane"/>
    <property type="evidence" value="ECO:0007669"/>
    <property type="project" value="UniProtKB-SubCell"/>
</dbReference>
<dbReference type="InterPro" id="IPR011701">
    <property type="entry name" value="MFS"/>
</dbReference>
<dbReference type="Proteomes" id="UP000188320">
    <property type="component" value="Unassembled WGS sequence"/>
</dbReference>
<evidence type="ECO:0000256" key="4">
    <source>
        <dbReference type="SAM" id="Phobius"/>
    </source>
</evidence>